<protein>
    <submittedName>
        <fullName evidence="7">Putative MFS family arabinose efflux permease</fullName>
    </submittedName>
</protein>
<gene>
    <name evidence="7" type="ORF">C8E97_3221</name>
</gene>
<dbReference type="SUPFAM" id="SSF103473">
    <property type="entry name" value="MFS general substrate transporter"/>
    <property type="match status" value="1"/>
</dbReference>
<reference evidence="7 8" key="1">
    <citation type="submission" date="2018-10" db="EMBL/GenBank/DDBJ databases">
        <title>Sequencing the genomes of 1000 actinobacteria strains.</title>
        <authorList>
            <person name="Klenk H.-P."/>
        </authorList>
    </citation>
    <scope>NUCLEOTIDE SEQUENCE [LARGE SCALE GENOMIC DNA]</scope>
    <source>
        <strain evidence="7 8">DSM 43800</strain>
    </source>
</reference>
<dbReference type="AlphaFoldDB" id="A0A495W0P0"/>
<feature type="transmembrane region" description="Helical" evidence="5">
    <location>
        <begin position="128"/>
        <end position="147"/>
    </location>
</feature>
<evidence type="ECO:0000256" key="3">
    <source>
        <dbReference type="ARBA" id="ARBA00022989"/>
    </source>
</evidence>
<evidence type="ECO:0000313" key="7">
    <source>
        <dbReference type="EMBL" id="RKT54577.1"/>
    </source>
</evidence>
<dbReference type="PANTHER" id="PTHR23542:SF1">
    <property type="entry name" value="MAJOR FACILITATOR SUPERFAMILY (MFS) PROFILE DOMAIN-CONTAINING PROTEIN"/>
    <property type="match status" value="1"/>
</dbReference>
<dbReference type="PROSITE" id="PS50850">
    <property type="entry name" value="MFS"/>
    <property type="match status" value="1"/>
</dbReference>
<feature type="transmembrane region" description="Helical" evidence="5">
    <location>
        <begin position="70"/>
        <end position="88"/>
    </location>
</feature>
<evidence type="ECO:0000256" key="5">
    <source>
        <dbReference type="SAM" id="Phobius"/>
    </source>
</evidence>
<keyword evidence="3 5" id="KW-1133">Transmembrane helix</keyword>
<keyword evidence="8" id="KW-1185">Reference proteome</keyword>
<dbReference type="PANTHER" id="PTHR23542">
    <property type="match status" value="1"/>
</dbReference>
<dbReference type="InterPro" id="IPR036259">
    <property type="entry name" value="MFS_trans_sf"/>
</dbReference>
<keyword evidence="4 5" id="KW-0472">Membrane</keyword>
<feature type="domain" description="Major facilitator superfamily (MFS) profile" evidence="6">
    <location>
        <begin position="197"/>
        <end position="378"/>
    </location>
</feature>
<dbReference type="OrthoDB" id="3378067at2"/>
<evidence type="ECO:0000256" key="1">
    <source>
        <dbReference type="ARBA" id="ARBA00004651"/>
    </source>
</evidence>
<evidence type="ECO:0000256" key="2">
    <source>
        <dbReference type="ARBA" id="ARBA00022692"/>
    </source>
</evidence>
<feature type="transmembrane region" description="Helical" evidence="5">
    <location>
        <begin position="153"/>
        <end position="177"/>
    </location>
</feature>
<evidence type="ECO:0000259" key="6">
    <source>
        <dbReference type="PROSITE" id="PS50850"/>
    </source>
</evidence>
<comment type="caution">
    <text evidence="7">The sequence shown here is derived from an EMBL/GenBank/DDBJ whole genome shotgun (WGS) entry which is preliminary data.</text>
</comment>
<feature type="transmembrane region" description="Helical" evidence="5">
    <location>
        <begin position="94"/>
        <end position="116"/>
    </location>
</feature>
<dbReference type="Pfam" id="PF07690">
    <property type="entry name" value="MFS_1"/>
    <property type="match status" value="1"/>
</dbReference>
<name>A0A495W0P0_9PSEU</name>
<dbReference type="Gene3D" id="1.20.1250.20">
    <property type="entry name" value="MFS general substrate transporter like domains"/>
    <property type="match status" value="1"/>
</dbReference>
<dbReference type="InterPro" id="IPR020846">
    <property type="entry name" value="MFS_dom"/>
</dbReference>
<dbReference type="GO" id="GO:0005886">
    <property type="term" value="C:plasma membrane"/>
    <property type="evidence" value="ECO:0007669"/>
    <property type="project" value="UniProtKB-SubCell"/>
</dbReference>
<comment type="subcellular location">
    <subcellularLocation>
        <location evidence="1">Cell membrane</location>
        <topology evidence="1">Multi-pass membrane protein</topology>
    </subcellularLocation>
</comment>
<dbReference type="Proteomes" id="UP000282084">
    <property type="component" value="Unassembled WGS sequence"/>
</dbReference>
<feature type="transmembrane region" description="Helical" evidence="5">
    <location>
        <begin position="198"/>
        <end position="219"/>
    </location>
</feature>
<evidence type="ECO:0000313" key="8">
    <source>
        <dbReference type="Proteomes" id="UP000282084"/>
    </source>
</evidence>
<sequence length="378" mass="38000">MNVRHVVLIVCLNLAQLPVAMRLLLVTLLAADRTGSFAVAGLAGGTAAVGTALTAPWWSRLLPRFGDGRVLVASGGLFLCGQLALAVSHGTAPIIGLAAVSGLCTPPAAGSVRALLPRLVPPADLTRSYAVNSVALEVVYLGGPLWVTGWVALAGPTAALVASTVIGVGCLVVGGALAPSGRRRSPSPGPPLLAEPAVHTLGGAYLVYWVCMGAMWVLLPAFAERAGAAGQAGLLVALWSAGSLVGGLVLAARPPRGSKRNSYLWLLGTLAATSLLLVPPTTVGGMAVSVSVFGVALAPWLAVNDQLVAASAVERTAELYGWLTTAGQLGSAVGSAVAGPLADRYGGGPAFLLVTAALGTGFAIALRRRRTLPDSAPT</sequence>
<organism evidence="7 8">
    <name type="scientific">Saccharothrix australiensis</name>
    <dbReference type="NCBI Taxonomy" id="2072"/>
    <lineage>
        <taxon>Bacteria</taxon>
        <taxon>Bacillati</taxon>
        <taxon>Actinomycetota</taxon>
        <taxon>Actinomycetes</taxon>
        <taxon>Pseudonocardiales</taxon>
        <taxon>Pseudonocardiaceae</taxon>
        <taxon>Saccharothrix</taxon>
    </lineage>
</organism>
<feature type="transmembrane region" description="Helical" evidence="5">
    <location>
        <begin position="37"/>
        <end position="58"/>
    </location>
</feature>
<proteinExistence type="predicted"/>
<accession>A0A495W0P0</accession>
<evidence type="ECO:0000256" key="4">
    <source>
        <dbReference type="ARBA" id="ARBA00023136"/>
    </source>
</evidence>
<feature type="transmembrane region" description="Helical" evidence="5">
    <location>
        <begin position="7"/>
        <end position="31"/>
    </location>
</feature>
<dbReference type="EMBL" id="RBXO01000001">
    <property type="protein sequence ID" value="RKT54577.1"/>
    <property type="molecule type" value="Genomic_DNA"/>
</dbReference>
<dbReference type="RefSeq" id="WP_121006309.1">
    <property type="nucleotide sequence ID" value="NZ_RBXO01000001.1"/>
</dbReference>
<dbReference type="GO" id="GO:0022857">
    <property type="term" value="F:transmembrane transporter activity"/>
    <property type="evidence" value="ECO:0007669"/>
    <property type="project" value="InterPro"/>
</dbReference>
<keyword evidence="2 5" id="KW-0812">Transmembrane</keyword>
<feature type="transmembrane region" description="Helical" evidence="5">
    <location>
        <begin position="231"/>
        <end position="251"/>
    </location>
</feature>
<dbReference type="InterPro" id="IPR011701">
    <property type="entry name" value="MFS"/>
</dbReference>
<feature type="transmembrane region" description="Helical" evidence="5">
    <location>
        <begin position="263"/>
        <end position="280"/>
    </location>
</feature>
<feature type="transmembrane region" description="Helical" evidence="5">
    <location>
        <begin position="348"/>
        <end position="366"/>
    </location>
</feature>